<proteinExistence type="predicted"/>
<evidence type="ECO:0000313" key="2">
    <source>
        <dbReference type="EMBL" id="CAG8490165.1"/>
    </source>
</evidence>
<dbReference type="Proteomes" id="UP000789405">
    <property type="component" value="Unassembled WGS sequence"/>
</dbReference>
<dbReference type="AlphaFoldDB" id="A0A9N8WN34"/>
<name>A0A9N8WN34_9GLOM</name>
<evidence type="ECO:0000256" key="1">
    <source>
        <dbReference type="SAM" id="MobiDB-lite"/>
    </source>
</evidence>
<comment type="caution">
    <text evidence="2">The sequence shown here is derived from an EMBL/GenBank/DDBJ whole genome shotgun (WGS) entry which is preliminary data.</text>
</comment>
<dbReference type="EMBL" id="CAJVPY010000744">
    <property type="protein sequence ID" value="CAG8490165.1"/>
    <property type="molecule type" value="Genomic_DNA"/>
</dbReference>
<reference evidence="2" key="1">
    <citation type="submission" date="2021-06" db="EMBL/GenBank/DDBJ databases">
        <authorList>
            <person name="Kallberg Y."/>
            <person name="Tangrot J."/>
            <person name="Rosling A."/>
        </authorList>
    </citation>
    <scope>NUCLEOTIDE SEQUENCE</scope>
    <source>
        <strain evidence="2">MA453B</strain>
    </source>
</reference>
<accession>A0A9N8WN34</accession>
<keyword evidence="3" id="KW-1185">Reference proteome</keyword>
<evidence type="ECO:0000313" key="3">
    <source>
        <dbReference type="Proteomes" id="UP000789405"/>
    </source>
</evidence>
<gene>
    <name evidence="2" type="ORF">DERYTH_LOCUS2372</name>
</gene>
<organism evidence="2 3">
    <name type="scientific">Dentiscutata erythropus</name>
    <dbReference type="NCBI Taxonomy" id="1348616"/>
    <lineage>
        <taxon>Eukaryota</taxon>
        <taxon>Fungi</taxon>
        <taxon>Fungi incertae sedis</taxon>
        <taxon>Mucoromycota</taxon>
        <taxon>Glomeromycotina</taxon>
        <taxon>Glomeromycetes</taxon>
        <taxon>Diversisporales</taxon>
        <taxon>Gigasporaceae</taxon>
        <taxon>Dentiscutata</taxon>
    </lineage>
</organism>
<feature type="region of interest" description="Disordered" evidence="1">
    <location>
        <begin position="52"/>
        <end position="74"/>
    </location>
</feature>
<protein>
    <submittedName>
        <fullName evidence="2">5583_t:CDS:1</fullName>
    </submittedName>
</protein>
<sequence length="88" mass="9763">MNSSKNLHKIFMEMYHISGVLSSDLESWADGFARLEYEAAFAAKDEQIQKLGDTNDDLHNKTTQQGETPDINAFQLTAITSTNVDGVP</sequence>